<reference evidence="1 2" key="1">
    <citation type="submission" date="2008-10" db="EMBL/GenBank/DDBJ databases">
        <title>Draft genome sequence of Collinsella stercoris (DSM 13279).</title>
        <authorList>
            <person name="Sudarsanam P."/>
            <person name="Ley R."/>
            <person name="Guruge J."/>
            <person name="Turnbaugh P.J."/>
            <person name="Mahowald M."/>
            <person name="Liep D."/>
            <person name="Gordon J."/>
        </authorList>
    </citation>
    <scope>NUCLEOTIDE SEQUENCE [LARGE SCALE GENOMIC DNA]</scope>
    <source>
        <strain evidence="1 2">DSM 13279</strain>
    </source>
</reference>
<reference evidence="1 2" key="2">
    <citation type="submission" date="2008-10" db="EMBL/GenBank/DDBJ databases">
        <authorList>
            <person name="Fulton L."/>
            <person name="Clifton S."/>
            <person name="Fulton B."/>
            <person name="Xu J."/>
            <person name="Minx P."/>
            <person name="Pepin K.H."/>
            <person name="Johnson M."/>
            <person name="Thiruvilangam P."/>
            <person name="Bhonagiri V."/>
            <person name="Nash W.E."/>
            <person name="Mardis E.R."/>
            <person name="Wilson R.K."/>
        </authorList>
    </citation>
    <scope>NUCLEOTIDE SEQUENCE [LARGE SCALE GENOMIC DNA]</scope>
    <source>
        <strain evidence="1 2">DSM 13279</strain>
    </source>
</reference>
<name>B6GDC8_9ACTN</name>
<dbReference type="HOGENOM" id="CLU_3128621_0_0_11"/>
<evidence type="ECO:0000313" key="1">
    <source>
        <dbReference type="EMBL" id="EEA89744.1"/>
    </source>
</evidence>
<sequence>CMPGGAMDCHVGGELVATHVAGGPAYDPAHYAEAMAANLGLPDSIGGSL</sequence>
<evidence type="ECO:0000313" key="2">
    <source>
        <dbReference type="Proteomes" id="UP000003560"/>
    </source>
</evidence>
<keyword evidence="2" id="KW-1185">Reference proteome</keyword>
<gene>
    <name evidence="1" type="ORF">COLSTE_02106</name>
</gene>
<protein>
    <submittedName>
        <fullName evidence="1">Uncharacterized protein</fullName>
    </submittedName>
</protein>
<dbReference type="EMBL" id="ABXJ01000125">
    <property type="protein sequence ID" value="EEA89744.1"/>
    <property type="molecule type" value="Genomic_DNA"/>
</dbReference>
<organism evidence="1 2">
    <name type="scientific">Collinsella stercoris DSM 13279</name>
    <dbReference type="NCBI Taxonomy" id="445975"/>
    <lineage>
        <taxon>Bacteria</taxon>
        <taxon>Bacillati</taxon>
        <taxon>Actinomycetota</taxon>
        <taxon>Coriobacteriia</taxon>
        <taxon>Coriobacteriales</taxon>
        <taxon>Coriobacteriaceae</taxon>
        <taxon>Collinsella</taxon>
    </lineage>
</organism>
<dbReference type="Proteomes" id="UP000003560">
    <property type="component" value="Unassembled WGS sequence"/>
</dbReference>
<accession>B6GDC8</accession>
<proteinExistence type="predicted"/>
<comment type="caution">
    <text evidence="1">The sequence shown here is derived from an EMBL/GenBank/DDBJ whole genome shotgun (WGS) entry which is preliminary data.</text>
</comment>
<dbReference type="AlphaFoldDB" id="B6GDC8"/>
<feature type="non-terminal residue" evidence="1">
    <location>
        <position position="1"/>
    </location>
</feature>